<dbReference type="AlphaFoldDB" id="A0A1M6MY82"/>
<gene>
    <name evidence="1" type="ORF">SAMN05444159_1784</name>
</gene>
<proteinExistence type="predicted"/>
<reference evidence="1 2" key="1">
    <citation type="submission" date="2016-11" db="EMBL/GenBank/DDBJ databases">
        <authorList>
            <person name="Jaros S."/>
            <person name="Januszkiewicz K."/>
            <person name="Wedrychowicz H."/>
        </authorList>
    </citation>
    <scope>NUCLEOTIDE SEQUENCE [LARGE SCALE GENOMIC DNA]</scope>
    <source>
        <strain evidence="1 2">GAS499</strain>
    </source>
</reference>
<dbReference type="EMBL" id="LT670844">
    <property type="protein sequence ID" value="SHJ88374.1"/>
    <property type="molecule type" value="Genomic_DNA"/>
</dbReference>
<name>A0A1M6MY82_9BRAD</name>
<dbReference type="OrthoDB" id="8244440at2"/>
<accession>A0A1M6MY82</accession>
<dbReference type="RefSeq" id="WP_079537834.1">
    <property type="nucleotide sequence ID" value="NZ_LT670844.1"/>
</dbReference>
<dbReference type="Proteomes" id="UP000189935">
    <property type="component" value="Chromosome I"/>
</dbReference>
<evidence type="ECO:0000313" key="2">
    <source>
        <dbReference type="Proteomes" id="UP000189935"/>
    </source>
</evidence>
<sequence>MVEKQITSPENVIDFSRYQIVRNGTGKAPAISARVCRHCGATLSEGENEDECSSTFNTEVPRVRGPRMFFAE</sequence>
<protein>
    <submittedName>
        <fullName evidence="1">Uncharacterized protein</fullName>
    </submittedName>
</protein>
<evidence type="ECO:0000313" key="1">
    <source>
        <dbReference type="EMBL" id="SHJ88374.1"/>
    </source>
</evidence>
<organism evidence="1 2">
    <name type="scientific">Bradyrhizobium lablabi</name>
    <dbReference type="NCBI Taxonomy" id="722472"/>
    <lineage>
        <taxon>Bacteria</taxon>
        <taxon>Pseudomonadati</taxon>
        <taxon>Pseudomonadota</taxon>
        <taxon>Alphaproteobacteria</taxon>
        <taxon>Hyphomicrobiales</taxon>
        <taxon>Nitrobacteraceae</taxon>
        <taxon>Bradyrhizobium</taxon>
    </lineage>
</organism>